<keyword evidence="1 2" id="KW-0732">Signal</keyword>
<gene>
    <name evidence="4" type="ORF">FA13DRAFT_1786934</name>
</gene>
<feature type="chain" id="PRO_5021215458" description="Yeast cell wall synthesis Kre9/Knh1-like N-terminal domain-containing protein" evidence="2">
    <location>
        <begin position="21"/>
        <end position="124"/>
    </location>
</feature>
<sequence length="124" mass="12991">MRFSTLAFAPIALLAAAVSAKPTSVFVPPVTAPVANDVWAKGSVQTVKWDISGAPSEVSNPVGSIFLRDVEKERILLDSPLADGFDILNGAQDVTVPTDVPAGPYQVVLIGNSGNWSPVFDVVD</sequence>
<reference evidence="4 5" key="1">
    <citation type="journal article" date="2019" name="Nat. Ecol. Evol.">
        <title>Megaphylogeny resolves global patterns of mushroom evolution.</title>
        <authorList>
            <person name="Varga T."/>
            <person name="Krizsan K."/>
            <person name="Foldi C."/>
            <person name="Dima B."/>
            <person name="Sanchez-Garcia M."/>
            <person name="Sanchez-Ramirez S."/>
            <person name="Szollosi G.J."/>
            <person name="Szarkandi J.G."/>
            <person name="Papp V."/>
            <person name="Albert L."/>
            <person name="Andreopoulos W."/>
            <person name="Angelini C."/>
            <person name="Antonin V."/>
            <person name="Barry K.W."/>
            <person name="Bougher N.L."/>
            <person name="Buchanan P."/>
            <person name="Buyck B."/>
            <person name="Bense V."/>
            <person name="Catcheside P."/>
            <person name="Chovatia M."/>
            <person name="Cooper J."/>
            <person name="Damon W."/>
            <person name="Desjardin D."/>
            <person name="Finy P."/>
            <person name="Geml J."/>
            <person name="Haridas S."/>
            <person name="Hughes K."/>
            <person name="Justo A."/>
            <person name="Karasinski D."/>
            <person name="Kautmanova I."/>
            <person name="Kiss B."/>
            <person name="Kocsube S."/>
            <person name="Kotiranta H."/>
            <person name="LaButti K.M."/>
            <person name="Lechner B.E."/>
            <person name="Liimatainen K."/>
            <person name="Lipzen A."/>
            <person name="Lukacs Z."/>
            <person name="Mihaltcheva S."/>
            <person name="Morgado L.N."/>
            <person name="Niskanen T."/>
            <person name="Noordeloos M.E."/>
            <person name="Ohm R.A."/>
            <person name="Ortiz-Santana B."/>
            <person name="Ovrebo C."/>
            <person name="Racz N."/>
            <person name="Riley R."/>
            <person name="Savchenko A."/>
            <person name="Shiryaev A."/>
            <person name="Soop K."/>
            <person name="Spirin V."/>
            <person name="Szebenyi C."/>
            <person name="Tomsovsky M."/>
            <person name="Tulloss R.E."/>
            <person name="Uehling J."/>
            <person name="Grigoriev I.V."/>
            <person name="Vagvolgyi C."/>
            <person name="Papp T."/>
            <person name="Martin F.M."/>
            <person name="Miettinen O."/>
            <person name="Hibbett D.S."/>
            <person name="Nagy L.G."/>
        </authorList>
    </citation>
    <scope>NUCLEOTIDE SEQUENCE [LARGE SCALE GENOMIC DNA]</scope>
    <source>
        <strain evidence="4 5">FP101781</strain>
    </source>
</reference>
<dbReference type="OrthoDB" id="2317741at2759"/>
<evidence type="ECO:0000259" key="3">
    <source>
        <dbReference type="Pfam" id="PF10342"/>
    </source>
</evidence>
<organism evidence="4 5">
    <name type="scientific">Coprinellus micaceus</name>
    <name type="common">Glistening ink-cap mushroom</name>
    <name type="synonym">Coprinus micaceus</name>
    <dbReference type="NCBI Taxonomy" id="71717"/>
    <lineage>
        <taxon>Eukaryota</taxon>
        <taxon>Fungi</taxon>
        <taxon>Dikarya</taxon>
        <taxon>Basidiomycota</taxon>
        <taxon>Agaricomycotina</taxon>
        <taxon>Agaricomycetes</taxon>
        <taxon>Agaricomycetidae</taxon>
        <taxon>Agaricales</taxon>
        <taxon>Agaricineae</taxon>
        <taxon>Psathyrellaceae</taxon>
        <taxon>Coprinellus</taxon>
    </lineage>
</organism>
<comment type="caution">
    <text evidence="4">The sequence shown here is derived from an EMBL/GenBank/DDBJ whole genome shotgun (WGS) entry which is preliminary data.</text>
</comment>
<evidence type="ECO:0000256" key="1">
    <source>
        <dbReference type="ARBA" id="ARBA00022729"/>
    </source>
</evidence>
<feature type="domain" description="Yeast cell wall synthesis Kre9/Knh1-like N-terminal" evidence="3">
    <location>
        <begin position="33"/>
        <end position="122"/>
    </location>
</feature>
<protein>
    <recommendedName>
        <fullName evidence="3">Yeast cell wall synthesis Kre9/Knh1-like N-terminal domain-containing protein</fullName>
    </recommendedName>
</protein>
<evidence type="ECO:0000313" key="4">
    <source>
        <dbReference type="EMBL" id="TEB36532.1"/>
    </source>
</evidence>
<feature type="signal peptide" evidence="2">
    <location>
        <begin position="1"/>
        <end position="20"/>
    </location>
</feature>
<evidence type="ECO:0000313" key="5">
    <source>
        <dbReference type="Proteomes" id="UP000298030"/>
    </source>
</evidence>
<dbReference type="InterPro" id="IPR018466">
    <property type="entry name" value="Kre9/Knh1-like_N"/>
</dbReference>
<evidence type="ECO:0000256" key="2">
    <source>
        <dbReference type="SAM" id="SignalP"/>
    </source>
</evidence>
<keyword evidence="5" id="KW-1185">Reference proteome</keyword>
<dbReference type="Pfam" id="PF10342">
    <property type="entry name" value="Kre9_KNH"/>
    <property type="match status" value="1"/>
</dbReference>
<dbReference type="AlphaFoldDB" id="A0A4Y7TSH3"/>
<name>A0A4Y7TSH3_COPMI</name>
<dbReference type="EMBL" id="QPFP01000005">
    <property type="protein sequence ID" value="TEB36532.1"/>
    <property type="molecule type" value="Genomic_DNA"/>
</dbReference>
<dbReference type="Proteomes" id="UP000298030">
    <property type="component" value="Unassembled WGS sequence"/>
</dbReference>
<proteinExistence type="predicted"/>
<accession>A0A4Y7TSH3</accession>